<dbReference type="AlphaFoldDB" id="A0AAD9CLB6"/>
<accession>A0AAD9CLB6</accession>
<feature type="compositionally biased region" description="Basic and acidic residues" evidence="1">
    <location>
        <begin position="1"/>
        <end position="32"/>
    </location>
</feature>
<dbReference type="Proteomes" id="UP001228049">
    <property type="component" value="Unassembled WGS sequence"/>
</dbReference>
<evidence type="ECO:0000313" key="3">
    <source>
        <dbReference type="Proteomes" id="UP001228049"/>
    </source>
</evidence>
<feature type="region of interest" description="Disordered" evidence="1">
    <location>
        <begin position="1"/>
        <end position="51"/>
    </location>
</feature>
<reference evidence="2" key="1">
    <citation type="submission" date="2023-04" db="EMBL/GenBank/DDBJ databases">
        <title>Chromosome-level genome of Chaenocephalus aceratus.</title>
        <authorList>
            <person name="Park H."/>
        </authorList>
    </citation>
    <scope>NUCLEOTIDE SEQUENCE</scope>
    <source>
        <strain evidence="2">DE</strain>
        <tissue evidence="2">Muscle</tissue>
    </source>
</reference>
<evidence type="ECO:0000313" key="2">
    <source>
        <dbReference type="EMBL" id="KAK1903173.1"/>
    </source>
</evidence>
<organism evidence="2 3">
    <name type="scientific">Dissostichus eleginoides</name>
    <name type="common">Patagonian toothfish</name>
    <name type="synonym">Dissostichus amissus</name>
    <dbReference type="NCBI Taxonomy" id="100907"/>
    <lineage>
        <taxon>Eukaryota</taxon>
        <taxon>Metazoa</taxon>
        <taxon>Chordata</taxon>
        <taxon>Craniata</taxon>
        <taxon>Vertebrata</taxon>
        <taxon>Euteleostomi</taxon>
        <taxon>Actinopterygii</taxon>
        <taxon>Neopterygii</taxon>
        <taxon>Teleostei</taxon>
        <taxon>Neoteleostei</taxon>
        <taxon>Acanthomorphata</taxon>
        <taxon>Eupercaria</taxon>
        <taxon>Perciformes</taxon>
        <taxon>Notothenioidei</taxon>
        <taxon>Nototheniidae</taxon>
        <taxon>Dissostichus</taxon>
    </lineage>
</organism>
<name>A0AAD9CLB6_DISEL</name>
<evidence type="ECO:0000256" key="1">
    <source>
        <dbReference type="SAM" id="MobiDB-lite"/>
    </source>
</evidence>
<protein>
    <submittedName>
        <fullName evidence="2">Zinc finger protein 638</fullName>
    </submittedName>
</protein>
<proteinExistence type="predicted"/>
<keyword evidence="3" id="KW-1185">Reference proteome</keyword>
<dbReference type="EMBL" id="JASDAP010000005">
    <property type="protein sequence ID" value="KAK1903173.1"/>
    <property type="molecule type" value="Genomic_DNA"/>
</dbReference>
<comment type="caution">
    <text evidence="2">The sequence shown here is derived from an EMBL/GenBank/DDBJ whole genome shotgun (WGS) entry which is preliminary data.</text>
</comment>
<sequence length="124" mass="13927">MGERGSKDAGEGKCGEVRKNSGGDQDPQKEFLMDPEIEAGDMKEEQEPQQSIEVASLQRNVSYMKGEYKYAMLIMHMLAKYPVVWVGNEEARMAAYLYLTDGCPLAFHYFTSLLTGCTVTEKPM</sequence>
<gene>
    <name evidence="2" type="ORF">KUDE01_006130</name>
</gene>